<keyword evidence="4" id="KW-1185">Reference proteome</keyword>
<dbReference type="Proteomes" id="UP000190037">
    <property type="component" value="Unassembled WGS sequence"/>
</dbReference>
<dbReference type="AlphaFoldDB" id="A0A1T3NT26"/>
<dbReference type="SUPFAM" id="SSF46785">
    <property type="entry name" value="Winged helix' DNA-binding domain"/>
    <property type="match status" value="1"/>
</dbReference>
<evidence type="ECO:0000313" key="3">
    <source>
        <dbReference type="EMBL" id="OPC79895.1"/>
    </source>
</evidence>
<dbReference type="SMART" id="SM00418">
    <property type="entry name" value="HTH_ARSR"/>
    <property type="match status" value="1"/>
</dbReference>
<dbReference type="STRING" id="159449.B4N89_02110"/>
<name>A0A1T3NT26_9ACTN</name>
<dbReference type="GO" id="GO:0003700">
    <property type="term" value="F:DNA-binding transcription factor activity"/>
    <property type="evidence" value="ECO:0007669"/>
    <property type="project" value="InterPro"/>
</dbReference>
<dbReference type="Gene3D" id="1.10.10.10">
    <property type="entry name" value="Winged helix-like DNA-binding domain superfamily/Winged helix DNA-binding domain"/>
    <property type="match status" value="1"/>
</dbReference>
<comment type="caution">
    <text evidence="3">The sequence shown here is derived from an EMBL/GenBank/DDBJ whole genome shotgun (WGS) entry which is preliminary data.</text>
</comment>
<proteinExistence type="predicted"/>
<feature type="region of interest" description="Disordered" evidence="1">
    <location>
        <begin position="210"/>
        <end position="233"/>
    </location>
</feature>
<protein>
    <recommendedName>
        <fullName evidence="2">HTH arsR-type domain-containing protein</fullName>
    </recommendedName>
</protein>
<dbReference type="OrthoDB" id="155998at2"/>
<organism evidence="3 4">
    <name type="scientific">Embleya scabrispora</name>
    <dbReference type="NCBI Taxonomy" id="159449"/>
    <lineage>
        <taxon>Bacteria</taxon>
        <taxon>Bacillati</taxon>
        <taxon>Actinomycetota</taxon>
        <taxon>Actinomycetes</taxon>
        <taxon>Kitasatosporales</taxon>
        <taxon>Streptomycetaceae</taxon>
        <taxon>Embleya</taxon>
    </lineage>
</organism>
<evidence type="ECO:0000259" key="2">
    <source>
        <dbReference type="SMART" id="SM00418"/>
    </source>
</evidence>
<dbReference type="RefSeq" id="WP_078974163.1">
    <property type="nucleotide sequence ID" value="NZ_MWQN01000001.1"/>
</dbReference>
<evidence type="ECO:0000256" key="1">
    <source>
        <dbReference type="SAM" id="MobiDB-lite"/>
    </source>
</evidence>
<feature type="domain" description="HTH arsR-type" evidence="2">
    <location>
        <begin position="5"/>
        <end position="95"/>
    </location>
</feature>
<dbReference type="EMBL" id="MWQN01000001">
    <property type="protein sequence ID" value="OPC79895.1"/>
    <property type="molecule type" value="Genomic_DNA"/>
</dbReference>
<dbReference type="eggNOG" id="COG2345">
    <property type="taxonomic scope" value="Bacteria"/>
</dbReference>
<sequence>MSEQDAFALLPETRREILRRLKGAGELRAEELAEAVGMTASGMRQQLAGLVAEGYVTHRQARLGPGRPKHVYRLTTAGENLFPRRYGDLVGDLLETAQAEEPGFVDRLFDRRRERRLERARTRTTAPDLADRVAAIAAILDEDGYLAAARPLADGGGWLIVEQNCAIFDVAIRCGTACSSELAFLREALPDTEVRRVSHMVAGAPHCAYEIRPRGTRPEPGSTPADAGLPDAE</sequence>
<dbReference type="InterPro" id="IPR011991">
    <property type="entry name" value="ArsR-like_HTH"/>
</dbReference>
<gene>
    <name evidence="3" type="ORF">B4N89_02110</name>
</gene>
<evidence type="ECO:0000313" key="4">
    <source>
        <dbReference type="Proteomes" id="UP000190037"/>
    </source>
</evidence>
<reference evidence="3 4" key="1">
    <citation type="submission" date="2017-03" db="EMBL/GenBank/DDBJ databases">
        <title>Draft genome sequence of Streptomyces scabrisporus NF3, endophyte isolated from Amphipterygium adstringens.</title>
        <authorList>
            <person name="Vazquez M."/>
            <person name="Ceapa C.D."/>
            <person name="Rodriguez Luna D."/>
            <person name="Sanchez Esquivel S."/>
        </authorList>
    </citation>
    <scope>NUCLEOTIDE SEQUENCE [LARGE SCALE GENOMIC DNA]</scope>
    <source>
        <strain evidence="3 4">NF3</strain>
    </source>
</reference>
<dbReference type="InterPro" id="IPR036390">
    <property type="entry name" value="WH_DNA-bd_sf"/>
</dbReference>
<dbReference type="Pfam" id="PF01022">
    <property type="entry name" value="HTH_5"/>
    <property type="match status" value="1"/>
</dbReference>
<dbReference type="CDD" id="cd00090">
    <property type="entry name" value="HTH_ARSR"/>
    <property type="match status" value="1"/>
</dbReference>
<accession>A0A1T3NT26</accession>
<dbReference type="InterPro" id="IPR036388">
    <property type="entry name" value="WH-like_DNA-bd_sf"/>
</dbReference>
<dbReference type="InterPro" id="IPR001845">
    <property type="entry name" value="HTH_ArsR_DNA-bd_dom"/>
</dbReference>